<feature type="active site" description="Nucleophile" evidence="5">
    <location>
        <position position="101"/>
    </location>
</feature>
<dbReference type="EMBL" id="KI913121">
    <property type="protein sequence ID" value="ETV82767.1"/>
    <property type="molecule type" value="Genomic_DNA"/>
</dbReference>
<evidence type="ECO:0000256" key="2">
    <source>
        <dbReference type="ARBA" id="ARBA00022694"/>
    </source>
</evidence>
<evidence type="ECO:0000256" key="4">
    <source>
        <dbReference type="ARBA" id="ARBA00036943"/>
    </source>
</evidence>
<dbReference type="InterPro" id="IPR020097">
    <property type="entry name" value="PsdUridine_synth_TruA_a/b_dom"/>
</dbReference>
<evidence type="ECO:0000256" key="6">
    <source>
        <dbReference type="PIRSR" id="PIRSR641708-2"/>
    </source>
</evidence>
<feature type="domain" description="Pseudouridine synthase I TruA alpha/beta" evidence="7">
    <location>
        <begin position="251"/>
        <end position="360"/>
    </location>
</feature>
<dbReference type="GO" id="GO:0003723">
    <property type="term" value="F:RNA binding"/>
    <property type="evidence" value="ECO:0007669"/>
    <property type="project" value="InterPro"/>
</dbReference>
<reference evidence="8" key="1">
    <citation type="submission" date="2013-12" db="EMBL/GenBank/DDBJ databases">
        <title>The Genome Sequence of Aphanomyces astaci APO3.</title>
        <authorList>
            <consortium name="The Broad Institute Genomics Platform"/>
            <person name="Russ C."/>
            <person name="Tyler B."/>
            <person name="van West P."/>
            <person name="Dieguez-Uribeondo J."/>
            <person name="Young S.K."/>
            <person name="Zeng Q."/>
            <person name="Gargeya S."/>
            <person name="Fitzgerald M."/>
            <person name="Abouelleil A."/>
            <person name="Alvarado L."/>
            <person name="Chapman S.B."/>
            <person name="Gainer-Dewar J."/>
            <person name="Goldberg J."/>
            <person name="Griggs A."/>
            <person name="Gujja S."/>
            <person name="Hansen M."/>
            <person name="Howarth C."/>
            <person name="Imamovic A."/>
            <person name="Ireland A."/>
            <person name="Larimer J."/>
            <person name="McCowan C."/>
            <person name="Murphy C."/>
            <person name="Pearson M."/>
            <person name="Poon T.W."/>
            <person name="Priest M."/>
            <person name="Roberts A."/>
            <person name="Saif S."/>
            <person name="Shea T."/>
            <person name="Sykes S."/>
            <person name="Wortman J."/>
            <person name="Nusbaum C."/>
            <person name="Birren B."/>
        </authorList>
    </citation>
    <scope>NUCLEOTIDE SEQUENCE [LARGE SCALE GENOMIC DNA]</scope>
    <source>
        <strain evidence="8">APO3</strain>
    </source>
</reference>
<dbReference type="GO" id="GO:0009982">
    <property type="term" value="F:pseudouridine synthase activity"/>
    <property type="evidence" value="ECO:0007669"/>
    <property type="project" value="InterPro"/>
</dbReference>
<evidence type="ECO:0000256" key="1">
    <source>
        <dbReference type="ARBA" id="ARBA00009375"/>
    </source>
</evidence>
<dbReference type="STRING" id="112090.W4GST8"/>
<sequence>MMMLLRRQVSAMRPCVGAASFATHRQQLSYDEPGKKRKVKVALVTGYTGTGYHGVQIQENAVDVPTIEHEVRAALFKAGCILESNYGDMSKIGWSRSSRTDKGVHASSIVLSGKLLVHDDRIDPRSGRIAHLPAEINAHLPADIRVFTATKVHQSFRAREDCILREYEYFLPLSFLSSLCPPGMSVDDAATTFIKTLPRFEGIHDFHNFTKQRRFFYKQVANKQLAKQRRRLGATGDDVETFIEHDEVDDGEHDPPSTCHQETDISVENGVRKSLQRHRRTIYACRGTLVPDMHGEPYVHIHLTGASFLLNQIRCMVGAAMAVATGAMTPSLFDAALRTNQVVSVPTAPAEGLVLSSCGFGAKQHLISLLRDHNTPRNLSVTGNPNQAPHRVLVSDAELHQMLRFRNEVIYKEVVRMWRESEFVAAWPEHFASWSATLNAQSNDNHPEILAALQTVLANDAGKAANSERVVREARVTGDALKVLPRGFNTAVCIHFGITPGVYVTDVVAGVKRRILDHTLPVDATQDDLFDYMSNIGLDTLAKMGRQRY</sequence>
<dbReference type="RefSeq" id="XP_009827438.1">
    <property type="nucleotide sequence ID" value="XM_009829136.1"/>
</dbReference>
<dbReference type="InterPro" id="IPR001406">
    <property type="entry name" value="PsdUridine_synth_TruA"/>
</dbReference>
<protein>
    <submittedName>
        <fullName evidence="8">tRNA pseudouridine(38-40) synthase</fullName>
    </submittedName>
</protein>
<comment type="catalytic activity">
    <reaction evidence="4">
        <text>a uridine in tRNA = a pseudouridine in tRNA</text>
        <dbReference type="Rhea" id="RHEA:54572"/>
        <dbReference type="Rhea" id="RHEA-COMP:13339"/>
        <dbReference type="Rhea" id="RHEA-COMP:13934"/>
        <dbReference type="ChEBI" id="CHEBI:65314"/>
        <dbReference type="ChEBI" id="CHEBI:65315"/>
    </reaction>
</comment>
<dbReference type="GO" id="GO:0005634">
    <property type="term" value="C:nucleus"/>
    <property type="evidence" value="ECO:0007669"/>
    <property type="project" value="TreeGrafter"/>
</dbReference>
<dbReference type="InterPro" id="IPR020094">
    <property type="entry name" value="TruA/RsuA/RluB/E/F_N"/>
</dbReference>
<evidence type="ECO:0000256" key="5">
    <source>
        <dbReference type="PIRSR" id="PIRSR641708-1"/>
    </source>
</evidence>
<dbReference type="GeneID" id="20806560"/>
<dbReference type="InterPro" id="IPR020103">
    <property type="entry name" value="PsdUridine_synth_cat_dom_sf"/>
</dbReference>
<evidence type="ECO:0000256" key="3">
    <source>
        <dbReference type="ARBA" id="ARBA00023235"/>
    </source>
</evidence>
<comment type="similarity">
    <text evidence="1">Belongs to the tRNA pseudouridine synthase TruA family.</text>
</comment>
<organism evidence="8">
    <name type="scientific">Aphanomyces astaci</name>
    <name type="common">Crayfish plague agent</name>
    <dbReference type="NCBI Taxonomy" id="112090"/>
    <lineage>
        <taxon>Eukaryota</taxon>
        <taxon>Sar</taxon>
        <taxon>Stramenopiles</taxon>
        <taxon>Oomycota</taxon>
        <taxon>Saprolegniomycetes</taxon>
        <taxon>Saprolegniales</taxon>
        <taxon>Verrucalvaceae</taxon>
        <taxon>Aphanomyces</taxon>
    </lineage>
</organism>
<evidence type="ECO:0000313" key="8">
    <source>
        <dbReference type="EMBL" id="ETV82767.1"/>
    </source>
</evidence>
<proteinExistence type="inferred from homology"/>
<dbReference type="FunFam" id="3.30.70.580:FF:000002">
    <property type="entry name" value="tRNA pseudouridine synthase"/>
    <property type="match status" value="1"/>
</dbReference>
<dbReference type="Gene3D" id="3.30.70.660">
    <property type="entry name" value="Pseudouridine synthase I, catalytic domain, C-terminal subdomain"/>
    <property type="match status" value="1"/>
</dbReference>
<feature type="binding site" evidence="6">
    <location>
        <position position="167"/>
    </location>
    <ligand>
        <name>substrate</name>
    </ligand>
</feature>
<keyword evidence="3" id="KW-0413">Isomerase</keyword>
<dbReference type="OrthoDB" id="10256309at2759"/>
<evidence type="ECO:0000259" key="7">
    <source>
        <dbReference type="Pfam" id="PF01416"/>
    </source>
</evidence>
<gene>
    <name evidence="8" type="ORF">H257_04564</name>
</gene>
<dbReference type="Gene3D" id="3.30.70.580">
    <property type="entry name" value="Pseudouridine synthase I, catalytic domain, N-terminal subdomain"/>
    <property type="match status" value="1"/>
</dbReference>
<name>W4GST8_APHAT</name>
<dbReference type="PANTHER" id="PTHR11142:SF4">
    <property type="entry name" value="PSEUDOURIDYLATE SYNTHASE 1 HOMOLOG"/>
    <property type="match status" value="1"/>
</dbReference>
<dbReference type="InterPro" id="IPR020095">
    <property type="entry name" value="PsdUridine_synth_TruA_C"/>
</dbReference>
<keyword evidence="2" id="KW-0819">tRNA processing</keyword>
<dbReference type="CDD" id="cd02568">
    <property type="entry name" value="PseudoU_synth_PUS1_PUS2"/>
    <property type="match status" value="1"/>
</dbReference>
<dbReference type="PANTHER" id="PTHR11142">
    <property type="entry name" value="PSEUDOURIDYLATE SYNTHASE"/>
    <property type="match status" value="1"/>
</dbReference>
<dbReference type="AlphaFoldDB" id="W4GST8"/>
<dbReference type="SUPFAM" id="SSF55120">
    <property type="entry name" value="Pseudouridine synthase"/>
    <property type="match status" value="1"/>
</dbReference>
<dbReference type="GO" id="GO:0031119">
    <property type="term" value="P:tRNA pseudouridine synthesis"/>
    <property type="evidence" value="ECO:0007669"/>
    <property type="project" value="InterPro"/>
</dbReference>
<accession>W4GST8</accession>
<dbReference type="VEuPathDB" id="FungiDB:H257_04564"/>
<dbReference type="InterPro" id="IPR041708">
    <property type="entry name" value="PUS1/PUS2-like"/>
</dbReference>
<dbReference type="Pfam" id="PF01416">
    <property type="entry name" value="PseudoU_synth_1"/>
    <property type="match status" value="1"/>
</dbReference>
<dbReference type="GO" id="GO:1990481">
    <property type="term" value="P:mRNA pseudouridine synthesis"/>
    <property type="evidence" value="ECO:0007669"/>
    <property type="project" value="TreeGrafter"/>
</dbReference>